<protein>
    <submittedName>
        <fullName evidence="3">Uncharacterized protein</fullName>
    </submittedName>
</protein>
<comment type="caution">
    <text evidence="3">The sequence shown here is derived from an EMBL/GenBank/DDBJ whole genome shotgun (WGS) entry which is preliminary data.</text>
</comment>
<dbReference type="Gene3D" id="3.30.420.10">
    <property type="entry name" value="Ribonuclease H-like superfamily/Ribonuclease H"/>
    <property type="match status" value="1"/>
</dbReference>
<evidence type="ECO:0000313" key="3">
    <source>
        <dbReference type="EMBL" id="KAG5642288.1"/>
    </source>
</evidence>
<reference evidence="3" key="2">
    <citation type="submission" date="2021-10" db="EMBL/GenBank/DDBJ databases">
        <title>Phylogenomics reveals ancestral predisposition of the termite-cultivated fungus Termitomyces towards a domesticated lifestyle.</title>
        <authorList>
            <person name="Auxier B."/>
            <person name="Grum-Grzhimaylo A."/>
            <person name="Cardenas M.E."/>
            <person name="Lodge J.D."/>
            <person name="Laessoe T."/>
            <person name="Pedersen O."/>
            <person name="Smith M.E."/>
            <person name="Kuyper T.W."/>
            <person name="Franco-Molano E.A."/>
            <person name="Baroni T.J."/>
            <person name="Aanen D.K."/>
        </authorList>
    </citation>
    <scope>NUCLEOTIDE SEQUENCE</scope>
    <source>
        <strain evidence="3">AP01</strain>
        <tissue evidence="3">Mycelium</tissue>
    </source>
</reference>
<reference evidence="3" key="1">
    <citation type="submission" date="2020-07" db="EMBL/GenBank/DDBJ databases">
        <authorList>
            <person name="Nieuwenhuis M."/>
            <person name="Van De Peppel L.J.J."/>
        </authorList>
    </citation>
    <scope>NUCLEOTIDE SEQUENCE</scope>
    <source>
        <strain evidence="3">AP01</strain>
        <tissue evidence="3">Mycelium</tissue>
    </source>
</reference>
<sequence>MKGHRSGGRNKQGFLAQQPRFNDGGSKRRRRNRGKMGGVPEPAVAAVNMEPTVVVDNVWGIREAELQELFMRVEEIEREARLLRKRQRRETAALASSSLSYDAPPATQIEPAVYAAPVTAVDPSTYLVWFDLEVDDQIPILEVALRVADKDYNSLDGGLSLLVHWEYAPFFKDYNDEVHSRFMRDSDNTPFEARMGLEEVEEIVCNYLREHGISNRAILAGGGIAFDPLSASQVRSEEALREQGGAQVHTD</sequence>
<evidence type="ECO:0000313" key="4">
    <source>
        <dbReference type="Proteomes" id="UP000775547"/>
    </source>
</evidence>
<dbReference type="GO" id="GO:0003676">
    <property type="term" value="F:nucleic acid binding"/>
    <property type="evidence" value="ECO:0007669"/>
    <property type="project" value="InterPro"/>
</dbReference>
<feature type="coiled-coil region" evidence="1">
    <location>
        <begin position="66"/>
        <end position="93"/>
    </location>
</feature>
<keyword evidence="1" id="KW-0175">Coiled coil</keyword>
<name>A0A9P7G550_9AGAR</name>
<keyword evidence="4" id="KW-1185">Reference proteome</keyword>
<dbReference type="Proteomes" id="UP000775547">
    <property type="component" value="Unassembled WGS sequence"/>
</dbReference>
<dbReference type="EMBL" id="JABCKV010000199">
    <property type="protein sequence ID" value="KAG5642288.1"/>
    <property type="molecule type" value="Genomic_DNA"/>
</dbReference>
<dbReference type="OrthoDB" id="59229at2759"/>
<gene>
    <name evidence="3" type="ORF">DXG03_003065</name>
</gene>
<dbReference type="AlphaFoldDB" id="A0A9P7G550"/>
<dbReference type="InterPro" id="IPR036397">
    <property type="entry name" value="RNaseH_sf"/>
</dbReference>
<organism evidence="3 4">
    <name type="scientific">Asterophora parasitica</name>
    <dbReference type="NCBI Taxonomy" id="117018"/>
    <lineage>
        <taxon>Eukaryota</taxon>
        <taxon>Fungi</taxon>
        <taxon>Dikarya</taxon>
        <taxon>Basidiomycota</taxon>
        <taxon>Agaricomycotina</taxon>
        <taxon>Agaricomycetes</taxon>
        <taxon>Agaricomycetidae</taxon>
        <taxon>Agaricales</taxon>
        <taxon>Tricholomatineae</taxon>
        <taxon>Lyophyllaceae</taxon>
        <taxon>Asterophora</taxon>
    </lineage>
</organism>
<accession>A0A9P7G550</accession>
<evidence type="ECO:0000256" key="2">
    <source>
        <dbReference type="SAM" id="MobiDB-lite"/>
    </source>
</evidence>
<evidence type="ECO:0000256" key="1">
    <source>
        <dbReference type="SAM" id="Coils"/>
    </source>
</evidence>
<proteinExistence type="predicted"/>
<feature type="region of interest" description="Disordered" evidence="2">
    <location>
        <begin position="1"/>
        <end position="40"/>
    </location>
</feature>